<proteinExistence type="predicted"/>
<sequence length="185" mass="20746">MKILSRYYYWLWLIVFPLIIAGGAYYMTQPKTVMFGSKIVYTVLPRVVDPATNGSYEDLQASNLFIDVIKSWVRSDNLQNELRTDFPDIISSQFLSLSMQTFSMAVVAPSADLALAANNRWRDLIYREVGQHAQKAGKTGGYVIYNFDPTNYSVVPVALANAGLGALVGVILGGFVILWDKYWRA</sequence>
<dbReference type="Proteomes" id="UP000034752">
    <property type="component" value="Unassembled WGS sequence"/>
</dbReference>
<evidence type="ECO:0000256" key="1">
    <source>
        <dbReference type="SAM" id="Phobius"/>
    </source>
</evidence>
<evidence type="ECO:0000313" key="3">
    <source>
        <dbReference type="Proteomes" id="UP000034752"/>
    </source>
</evidence>
<dbReference type="AlphaFoldDB" id="A0A0G1KXA0"/>
<comment type="caution">
    <text evidence="2">The sequence shown here is derived from an EMBL/GenBank/DDBJ whole genome shotgun (WGS) entry which is preliminary data.</text>
</comment>
<protein>
    <recommendedName>
        <fullName evidence="4">Polysaccharide chain length determinant N-terminal domain-containing protein</fullName>
    </recommendedName>
</protein>
<evidence type="ECO:0000313" key="2">
    <source>
        <dbReference type="EMBL" id="KKT52559.1"/>
    </source>
</evidence>
<evidence type="ECO:0008006" key="4">
    <source>
        <dbReference type="Google" id="ProtNLM"/>
    </source>
</evidence>
<gene>
    <name evidence="2" type="ORF">VE96_C0016G0004</name>
</gene>
<organism evidence="2 3">
    <name type="scientific">candidate division Kazan bacterium GW2011_GWA1_44_22</name>
    <dbReference type="NCBI Taxonomy" id="1620410"/>
    <lineage>
        <taxon>Bacteria</taxon>
        <taxon>Bacteria division Kazan-3B-28</taxon>
    </lineage>
</organism>
<keyword evidence="1" id="KW-0812">Transmembrane</keyword>
<feature type="transmembrane region" description="Helical" evidence="1">
    <location>
        <begin position="7"/>
        <end position="27"/>
    </location>
</feature>
<feature type="transmembrane region" description="Helical" evidence="1">
    <location>
        <begin position="157"/>
        <end position="179"/>
    </location>
</feature>
<keyword evidence="1" id="KW-0472">Membrane</keyword>
<name>A0A0G1KXA0_UNCK3</name>
<dbReference type="EMBL" id="LCIJ01000016">
    <property type="protein sequence ID" value="KKT52559.1"/>
    <property type="molecule type" value="Genomic_DNA"/>
</dbReference>
<reference evidence="2 3" key="1">
    <citation type="journal article" date="2015" name="Nature">
        <title>rRNA introns, odd ribosomes, and small enigmatic genomes across a large radiation of phyla.</title>
        <authorList>
            <person name="Brown C.T."/>
            <person name="Hug L.A."/>
            <person name="Thomas B.C."/>
            <person name="Sharon I."/>
            <person name="Castelle C.J."/>
            <person name="Singh A."/>
            <person name="Wilkins M.J."/>
            <person name="Williams K.H."/>
            <person name="Banfield J.F."/>
        </authorList>
    </citation>
    <scope>NUCLEOTIDE SEQUENCE [LARGE SCALE GENOMIC DNA]</scope>
</reference>
<keyword evidence="1" id="KW-1133">Transmembrane helix</keyword>
<accession>A0A0G1KXA0</accession>